<sequence length="405" mass="45650">MLSRCNIRHYFASVPKSFKASRNKQRPFASLETTRLFSTTALVCSKRSSQPNSLFSTDASAWDRVFSQDDHNPTSTNSPRSAKPPSQPRPRQAMTARESNAFNEMFEMIFDAVAAQESGSTASSSSDSAVGIGRGGIDDLIGKLRKYPKRMKWSMESDEVLDRQKEIVNLFTTDQELLEWATDAVFGESQRYEAAARKAIAQAAETGVHRELPMLQPPTYPHLVALLMRTFREKFNDPHLALSMFEHARHLSIASYVFGCSSQAYHELIETRWTCFQDLKGVREALEEMKLNGVKVDPQTPYLVEKIRREVGERHLWVEESELGSGEIWNILAKIEALVAPVGSQNAPVGVAKAKKWDVWKLESLEDEDGDDWGFDQWDKADFKPSTKSGNFKSRQRGSSFGLKA</sequence>
<feature type="region of interest" description="Disordered" evidence="1">
    <location>
        <begin position="66"/>
        <end position="95"/>
    </location>
</feature>
<comment type="caution">
    <text evidence="3">The sequence shown here is derived from an EMBL/GenBank/DDBJ whole genome shotgun (WGS) entry which is preliminary data.</text>
</comment>
<keyword evidence="4" id="KW-1185">Reference proteome</keyword>
<proteinExistence type="predicted"/>
<dbReference type="Pfam" id="PF19189">
    <property type="entry name" value="Mtf2"/>
    <property type="match status" value="1"/>
</dbReference>
<dbReference type="AlphaFoldDB" id="A0A8H5HMQ4"/>
<evidence type="ECO:0000313" key="3">
    <source>
        <dbReference type="EMBL" id="KAF5385860.1"/>
    </source>
</evidence>
<dbReference type="GO" id="GO:0005739">
    <property type="term" value="C:mitochondrion"/>
    <property type="evidence" value="ECO:0007669"/>
    <property type="project" value="InterPro"/>
</dbReference>
<feature type="region of interest" description="Disordered" evidence="1">
    <location>
        <begin position="384"/>
        <end position="405"/>
    </location>
</feature>
<evidence type="ECO:0000313" key="4">
    <source>
        <dbReference type="Proteomes" id="UP000565441"/>
    </source>
</evidence>
<dbReference type="PANTHER" id="PTHR39468">
    <property type="entry name" value="CHROMOSOME 7, WHOLE GENOME SHOTGUN SEQUENCE"/>
    <property type="match status" value="1"/>
</dbReference>
<dbReference type="InterPro" id="IPR043837">
    <property type="entry name" value="Mtf2-like_C"/>
</dbReference>
<feature type="compositionally biased region" description="Polar residues" evidence="1">
    <location>
        <begin position="386"/>
        <end position="399"/>
    </location>
</feature>
<organism evidence="3 4">
    <name type="scientific">Tricholomella constricta</name>
    <dbReference type="NCBI Taxonomy" id="117010"/>
    <lineage>
        <taxon>Eukaryota</taxon>
        <taxon>Fungi</taxon>
        <taxon>Dikarya</taxon>
        <taxon>Basidiomycota</taxon>
        <taxon>Agaricomycotina</taxon>
        <taxon>Agaricomycetes</taxon>
        <taxon>Agaricomycetidae</taxon>
        <taxon>Agaricales</taxon>
        <taxon>Tricholomatineae</taxon>
        <taxon>Lyophyllaceae</taxon>
        <taxon>Tricholomella</taxon>
    </lineage>
</organism>
<accession>A0A8H5HMQ4</accession>
<gene>
    <name evidence="3" type="ORF">D9615_002354</name>
</gene>
<dbReference type="Proteomes" id="UP000565441">
    <property type="component" value="Unassembled WGS sequence"/>
</dbReference>
<name>A0A8H5HMQ4_9AGAR</name>
<protein>
    <recommendedName>
        <fullName evidence="2">Mtf2-like C-terminal domain-containing protein</fullName>
    </recommendedName>
</protein>
<dbReference type="InterPro" id="IPR040009">
    <property type="entry name" value="Mtf2/C5D6.12-like"/>
</dbReference>
<dbReference type="EMBL" id="JAACJP010000003">
    <property type="protein sequence ID" value="KAF5385860.1"/>
    <property type="molecule type" value="Genomic_DNA"/>
</dbReference>
<feature type="domain" description="Mtf2-like C-terminal" evidence="2">
    <location>
        <begin position="158"/>
        <end position="336"/>
    </location>
</feature>
<dbReference type="PANTHER" id="PTHR39468:SF1">
    <property type="entry name" value="MTF2-LIKE C-TERMINAL DOMAIN-CONTAINING PROTEIN"/>
    <property type="match status" value="1"/>
</dbReference>
<evidence type="ECO:0000256" key="1">
    <source>
        <dbReference type="SAM" id="MobiDB-lite"/>
    </source>
</evidence>
<dbReference type="OrthoDB" id="2444174at2759"/>
<reference evidence="3 4" key="1">
    <citation type="journal article" date="2020" name="ISME J.">
        <title>Uncovering the hidden diversity of litter-decomposition mechanisms in mushroom-forming fungi.</title>
        <authorList>
            <person name="Floudas D."/>
            <person name="Bentzer J."/>
            <person name="Ahren D."/>
            <person name="Johansson T."/>
            <person name="Persson P."/>
            <person name="Tunlid A."/>
        </authorList>
    </citation>
    <scope>NUCLEOTIDE SEQUENCE [LARGE SCALE GENOMIC DNA]</scope>
    <source>
        <strain evidence="3 4">CBS 661.87</strain>
    </source>
</reference>
<evidence type="ECO:0000259" key="2">
    <source>
        <dbReference type="Pfam" id="PF19189"/>
    </source>
</evidence>